<feature type="compositionally biased region" description="Polar residues" evidence="1">
    <location>
        <begin position="76"/>
        <end position="96"/>
    </location>
</feature>
<organism evidence="2 3">
    <name type="scientific">Pleurodeles waltl</name>
    <name type="common">Iberian ribbed newt</name>
    <dbReference type="NCBI Taxonomy" id="8319"/>
    <lineage>
        <taxon>Eukaryota</taxon>
        <taxon>Metazoa</taxon>
        <taxon>Chordata</taxon>
        <taxon>Craniata</taxon>
        <taxon>Vertebrata</taxon>
        <taxon>Euteleostomi</taxon>
        <taxon>Amphibia</taxon>
        <taxon>Batrachia</taxon>
        <taxon>Caudata</taxon>
        <taxon>Salamandroidea</taxon>
        <taxon>Salamandridae</taxon>
        <taxon>Pleurodelinae</taxon>
        <taxon>Pleurodeles</taxon>
    </lineage>
</organism>
<comment type="caution">
    <text evidence="2">The sequence shown here is derived from an EMBL/GenBank/DDBJ whole genome shotgun (WGS) entry which is preliminary data.</text>
</comment>
<accession>A0AAV7PE13</accession>
<dbReference type="AlphaFoldDB" id="A0AAV7PE13"/>
<keyword evidence="3" id="KW-1185">Reference proteome</keyword>
<dbReference type="EMBL" id="JANPWB010000011">
    <property type="protein sequence ID" value="KAJ1125636.1"/>
    <property type="molecule type" value="Genomic_DNA"/>
</dbReference>
<protein>
    <submittedName>
        <fullName evidence="2">Uncharacterized protein</fullName>
    </submittedName>
</protein>
<dbReference type="Proteomes" id="UP001066276">
    <property type="component" value="Chromosome 7"/>
</dbReference>
<evidence type="ECO:0000256" key="1">
    <source>
        <dbReference type="SAM" id="MobiDB-lite"/>
    </source>
</evidence>
<name>A0AAV7PE13_PLEWA</name>
<evidence type="ECO:0000313" key="2">
    <source>
        <dbReference type="EMBL" id="KAJ1125636.1"/>
    </source>
</evidence>
<feature type="region of interest" description="Disordered" evidence="1">
    <location>
        <begin position="73"/>
        <end position="96"/>
    </location>
</feature>
<evidence type="ECO:0000313" key="3">
    <source>
        <dbReference type="Proteomes" id="UP001066276"/>
    </source>
</evidence>
<sequence>MLWRLGSLLALNNVLDPMGHSSAVVSAKEHPTSSGERSNPFEILRIWREQQEGPNGTRRESPLLHLKVHTKACGSEGTNLPGTQPSLQLDNLSDID</sequence>
<proteinExistence type="predicted"/>
<reference evidence="2" key="1">
    <citation type="journal article" date="2022" name="bioRxiv">
        <title>Sequencing and chromosome-scale assembly of the giantPleurodeles waltlgenome.</title>
        <authorList>
            <person name="Brown T."/>
            <person name="Elewa A."/>
            <person name="Iarovenko S."/>
            <person name="Subramanian E."/>
            <person name="Araus A.J."/>
            <person name="Petzold A."/>
            <person name="Susuki M."/>
            <person name="Suzuki K.-i.T."/>
            <person name="Hayashi T."/>
            <person name="Toyoda A."/>
            <person name="Oliveira C."/>
            <person name="Osipova E."/>
            <person name="Leigh N.D."/>
            <person name="Simon A."/>
            <person name="Yun M.H."/>
        </authorList>
    </citation>
    <scope>NUCLEOTIDE SEQUENCE</scope>
    <source>
        <strain evidence="2">20211129_DDA</strain>
        <tissue evidence="2">Liver</tissue>
    </source>
</reference>
<gene>
    <name evidence="2" type="ORF">NDU88_004060</name>
</gene>